<feature type="chain" id="PRO_5045394982" description="Polar amino acid transport system substrate-binding protein" evidence="1">
    <location>
        <begin position="21"/>
        <end position="249"/>
    </location>
</feature>
<proteinExistence type="predicted"/>
<evidence type="ECO:0000313" key="2">
    <source>
        <dbReference type="EMBL" id="GGJ00169.1"/>
    </source>
</evidence>
<dbReference type="Gene3D" id="3.40.190.10">
    <property type="entry name" value="Periplasmic binding protein-like II"/>
    <property type="match status" value="2"/>
</dbReference>
<keyword evidence="3" id="KW-1185">Reference proteome</keyword>
<evidence type="ECO:0008006" key="4">
    <source>
        <dbReference type="Google" id="ProtNLM"/>
    </source>
</evidence>
<dbReference type="EMBL" id="BMNN01000003">
    <property type="protein sequence ID" value="GGJ00169.1"/>
    <property type="molecule type" value="Genomic_DNA"/>
</dbReference>
<sequence length="249" mass="27634">MKMAAMCMALLMLVPGVAAAAGKPTVHVAFMDFTGYAERDAESGEVVGKGVQLVRKLFNEAGYPVQMNLLPPARIWQGLENGTVHVWPGMLNKPDLDQHVLVSERDLGRVGISLYHLPGTPAPRWPDDLQDCSVITITNFTYTADIWQVLNDRSRNLTVHRSSSHEGALQMLERGRGDYLLNYRTQVDSAARELGMEPLPGVPVVEMPMRFVFSRKSGFAEQLRADLDAAFDRLQAQGVELDVTRQQAE</sequence>
<dbReference type="SUPFAM" id="SSF53850">
    <property type="entry name" value="Periplasmic binding protein-like II"/>
    <property type="match status" value="1"/>
</dbReference>
<evidence type="ECO:0000313" key="3">
    <source>
        <dbReference type="Proteomes" id="UP000633263"/>
    </source>
</evidence>
<reference evidence="3" key="1">
    <citation type="journal article" date="2019" name="Int. J. Syst. Evol. Microbiol.">
        <title>The Global Catalogue of Microorganisms (GCM) 10K type strain sequencing project: providing services to taxonomists for standard genome sequencing and annotation.</title>
        <authorList>
            <consortium name="The Broad Institute Genomics Platform"/>
            <consortium name="The Broad Institute Genome Sequencing Center for Infectious Disease"/>
            <person name="Wu L."/>
            <person name="Ma J."/>
        </authorList>
    </citation>
    <scope>NUCLEOTIDE SEQUENCE [LARGE SCALE GENOMIC DNA]</scope>
    <source>
        <strain evidence="3">JCM 11590</strain>
    </source>
</reference>
<dbReference type="Proteomes" id="UP000633263">
    <property type="component" value="Unassembled WGS sequence"/>
</dbReference>
<dbReference type="RefSeq" id="WP_188636130.1">
    <property type="nucleotide sequence ID" value="NZ_BMNN01000003.1"/>
</dbReference>
<comment type="caution">
    <text evidence="2">The sequence shown here is derived from an EMBL/GenBank/DDBJ whole genome shotgun (WGS) entry which is preliminary data.</text>
</comment>
<keyword evidence="1" id="KW-0732">Signal</keyword>
<feature type="signal peptide" evidence="1">
    <location>
        <begin position="1"/>
        <end position="20"/>
    </location>
</feature>
<accession>A0ABQ2CPF9</accession>
<gene>
    <name evidence="2" type="ORF">GCM10009083_16150</name>
</gene>
<protein>
    <recommendedName>
        <fullName evidence="4">Polar amino acid transport system substrate-binding protein</fullName>
    </recommendedName>
</protein>
<organism evidence="2 3">
    <name type="scientific">Halopseudomonas pertucinogena</name>
    <dbReference type="NCBI Taxonomy" id="86175"/>
    <lineage>
        <taxon>Bacteria</taxon>
        <taxon>Pseudomonadati</taxon>
        <taxon>Pseudomonadota</taxon>
        <taxon>Gammaproteobacteria</taxon>
        <taxon>Pseudomonadales</taxon>
        <taxon>Pseudomonadaceae</taxon>
        <taxon>Halopseudomonas</taxon>
    </lineage>
</organism>
<evidence type="ECO:0000256" key="1">
    <source>
        <dbReference type="SAM" id="SignalP"/>
    </source>
</evidence>
<name>A0ABQ2CPF9_9GAMM</name>